<evidence type="ECO:0000256" key="3">
    <source>
        <dbReference type="ARBA" id="ARBA00022448"/>
    </source>
</evidence>
<keyword evidence="6" id="KW-0067">ATP-binding</keyword>
<evidence type="ECO:0000256" key="8">
    <source>
        <dbReference type="ARBA" id="ARBA00023136"/>
    </source>
</evidence>
<dbReference type="SUPFAM" id="SSF52540">
    <property type="entry name" value="P-loop containing nucleoside triphosphate hydrolases"/>
    <property type="match status" value="2"/>
</dbReference>
<proteinExistence type="inferred from homology"/>
<gene>
    <name evidence="12" type="primary">CDR1</name>
    <name evidence="12" type="ORF">Q8F55_001723</name>
</gene>
<feature type="transmembrane region" description="Helical" evidence="10">
    <location>
        <begin position="1273"/>
        <end position="1302"/>
    </location>
</feature>
<dbReference type="InterPro" id="IPR010929">
    <property type="entry name" value="PDR_CDR_ABC"/>
</dbReference>
<evidence type="ECO:0000256" key="2">
    <source>
        <dbReference type="ARBA" id="ARBA00006012"/>
    </source>
</evidence>
<keyword evidence="5" id="KW-0547">Nucleotide-binding</keyword>
<dbReference type="GeneID" id="95982766"/>
<evidence type="ECO:0000313" key="12">
    <source>
        <dbReference type="EMBL" id="KAL1410781.1"/>
    </source>
</evidence>
<dbReference type="Pfam" id="PF00005">
    <property type="entry name" value="ABC_tran"/>
    <property type="match status" value="2"/>
</dbReference>
<feature type="region of interest" description="Disordered" evidence="9">
    <location>
        <begin position="1505"/>
        <end position="1579"/>
    </location>
</feature>
<evidence type="ECO:0000256" key="6">
    <source>
        <dbReference type="ARBA" id="ARBA00022840"/>
    </source>
</evidence>
<organism evidence="12 13">
    <name type="scientific">Vanrija albida</name>
    <dbReference type="NCBI Taxonomy" id="181172"/>
    <lineage>
        <taxon>Eukaryota</taxon>
        <taxon>Fungi</taxon>
        <taxon>Dikarya</taxon>
        <taxon>Basidiomycota</taxon>
        <taxon>Agaricomycotina</taxon>
        <taxon>Tremellomycetes</taxon>
        <taxon>Trichosporonales</taxon>
        <taxon>Trichosporonaceae</taxon>
        <taxon>Vanrija</taxon>
    </lineage>
</organism>
<dbReference type="InterPro" id="IPR003439">
    <property type="entry name" value="ABC_transporter-like_ATP-bd"/>
</dbReference>
<dbReference type="Gene3D" id="3.40.50.300">
    <property type="entry name" value="P-loop containing nucleotide triphosphate hydrolases"/>
    <property type="match status" value="2"/>
</dbReference>
<dbReference type="CDD" id="cd03233">
    <property type="entry name" value="ABCG_PDR_domain1"/>
    <property type="match status" value="1"/>
</dbReference>
<dbReference type="SMART" id="SM00382">
    <property type="entry name" value="AAA"/>
    <property type="match status" value="2"/>
</dbReference>
<dbReference type="InterPro" id="IPR027417">
    <property type="entry name" value="P-loop_NTPase"/>
</dbReference>
<evidence type="ECO:0000313" key="13">
    <source>
        <dbReference type="Proteomes" id="UP001565368"/>
    </source>
</evidence>
<accession>A0ABR3Q7Y8</accession>
<feature type="transmembrane region" description="Helical" evidence="10">
    <location>
        <begin position="1358"/>
        <end position="1380"/>
    </location>
</feature>
<comment type="similarity">
    <text evidence="2">Belongs to the ABC transporter superfamily. ABCG family. PDR (TC 3.A.1.205) subfamily.</text>
</comment>
<evidence type="ECO:0000256" key="9">
    <source>
        <dbReference type="SAM" id="MobiDB-lite"/>
    </source>
</evidence>
<dbReference type="InterPro" id="IPR017871">
    <property type="entry name" value="ABC_transporter-like_CS"/>
</dbReference>
<dbReference type="InterPro" id="IPR003593">
    <property type="entry name" value="AAA+_ATPase"/>
</dbReference>
<feature type="compositionally biased region" description="Polar residues" evidence="9">
    <location>
        <begin position="1"/>
        <end position="12"/>
    </location>
</feature>
<reference evidence="12 13" key="1">
    <citation type="submission" date="2023-08" db="EMBL/GenBank/DDBJ databases">
        <title>Annotated Genome Sequence of Vanrija albida AlHP1.</title>
        <authorList>
            <person name="Herzog R."/>
        </authorList>
    </citation>
    <scope>NUCLEOTIDE SEQUENCE [LARGE SCALE GENOMIC DNA]</scope>
    <source>
        <strain evidence="12 13">AlHP1</strain>
    </source>
</reference>
<dbReference type="InterPro" id="IPR034001">
    <property type="entry name" value="ABCG_PDR_1"/>
</dbReference>
<keyword evidence="7 10" id="KW-1133">Transmembrane helix</keyword>
<dbReference type="InterPro" id="IPR029481">
    <property type="entry name" value="ABC_trans_N"/>
</dbReference>
<dbReference type="InterPro" id="IPR043926">
    <property type="entry name" value="ABCG_dom"/>
</dbReference>
<dbReference type="EMBL" id="JBBXJM010000002">
    <property type="protein sequence ID" value="KAL1410781.1"/>
    <property type="molecule type" value="Genomic_DNA"/>
</dbReference>
<dbReference type="Pfam" id="PF06422">
    <property type="entry name" value="PDR_CDR"/>
    <property type="match status" value="1"/>
</dbReference>
<evidence type="ECO:0000256" key="4">
    <source>
        <dbReference type="ARBA" id="ARBA00022692"/>
    </source>
</evidence>
<dbReference type="CDD" id="cd03232">
    <property type="entry name" value="ABCG_PDR_domain2"/>
    <property type="match status" value="1"/>
</dbReference>
<feature type="transmembrane region" description="Helical" evidence="10">
    <location>
        <begin position="642"/>
        <end position="663"/>
    </location>
</feature>
<feature type="domain" description="ABC transporter" evidence="11">
    <location>
        <begin position="169"/>
        <end position="419"/>
    </location>
</feature>
<dbReference type="InterPro" id="IPR034003">
    <property type="entry name" value="ABCG_PDR_2"/>
</dbReference>
<comment type="subcellular location">
    <subcellularLocation>
        <location evidence="1">Membrane</location>
        <topology evidence="1">Multi-pass membrane protein</topology>
    </subcellularLocation>
</comment>
<feature type="transmembrane region" description="Helical" evidence="10">
    <location>
        <begin position="606"/>
        <end position="630"/>
    </location>
</feature>
<dbReference type="PROSITE" id="PS00211">
    <property type="entry name" value="ABC_TRANSPORTER_1"/>
    <property type="match status" value="1"/>
</dbReference>
<name>A0ABR3Q7Y8_9TREE</name>
<sequence length="1641" mass="181759">MSFGTFPSNNDGTAGYDGSGTRRRSSVNTPSSPLARKVSLGFRSPRDDEFEEAEEYFTPQHERREEVVTLARQITRQSITREPTRNTLNRTTTNTNVERKDLFDYEPGSDLDPYSDSFDVQKWTRRLVQCSGDRPRTAGIAYRHLSVHGFGSDADYQKTVGNILYSGLQSLRDLVTGRKRKVQILDNVDGELDAGEMLVVLGPPGSGCTTLLKAIAGEMNGIYLDDDAEINYRGITPKQMHTQFRGEAIYTAEVDVHFPNLVVGDTLEFAARARAPRHPPLGLKHDEFARSLRDVMMSIFGISHTINTKVGNDFIRGVSGGERKRVSIAEAALAGAPLQCWDNSTRGLDAANAIEFVKNLRSGADHFGTTSVVAIYQAPQAAYDIFDKVCVLYEGEQIYFGPTTAAKQFFVDMGFFCPEQQTTPDFLTSLTAPGERQARKGFESKVPTTPKEFAARWRESPTYAALQQSITDFDAKYPTNGEHYEKFLASRRAQQSKHIRPGSPYTLSYIGQIQLCLRRGFQRLKADPSLTFTQLFGNIIMGLIISSIFFNLQPTTDSFYARGSLLFFAVLLNAFGSALEILTLYAQRNIVEKHSQYAFYHPSAEAFASMLTDMPYKITNCIIFNCILYFMTNLRREPGPFFYFLFVSFLLTLTMSMLFRSIASLSRSLTQALAPAAVIILGIVIYAGFALPVPSMHGWSRWINYINPVAYGFESLMVNEFHNREYECATFTPAGPGYPTSGPGVVCSTVGSVAGATTVNGDAYINAAYQYYHSHKWRNVGIIFAFMIGLLAVYLGATELISAARSKGEILIYPRGHIPKELKEGKSGDEESGAVKAGAGKKDGAAHDVADGIIQRQTSIFSWKDVVYDIKIKGEPRRILDHVDGWVKPGTLTALMGVSGAGKTTLLDVLATRVTMGVVTGEMLVDGFPRDVSFQRKTGYVQQQDLHLETSTVREALRFSAVLRQPHATPREEKYAYVEEVLKLLEMDAYADAVVGVPGEGLNVEQRKRLTIGVELVAKPALLLFLDEPTSGLDSQTSWNILQLLRKLTANGQAILCTIHQPSAMLFEQFDRLLFLAKGGRTVYYGEVGQQSSILIDYFERTGAPKCPKGANPAEWMLSAIGAAPGSHSDVDWHEAWKASPERVAVREELARLKREGQQAGDQSKNKANDKAAYAEFAAPFTVQLFEVLRRVFQQYWRTPSYIWAKIALCAVSALFIGFSFFKASNSQQGLQNQLFSVFMMFTIFGQLVQQIMPNFVIQRSLYEVRERPSKTYGWIVFILSNIIVEIPWSLFVGTIFFFCWYYPIGYYRNAVVTDTVHERGALMWLFIEAFMLFTSTFATMIVAGIELAETAGNIANLLFSLCLMFCGVLVSGSALPGFWKFMWRVSPFTYFVEGMLGTAVARTNVVCADIEYVHFQPQGGASCEAYMAPYIGVAGGYLQNPSASSDCAFCPLNETDTFLSAFEIKYAHRWRDFGLVWVYIIVNIVGAIFFYWLARVPKKSKQAQEQQEDVAPAPGDASRQVTKTDDGHKNGGLYEPTNEKQAYNTTATVNKAVDNSDSTIAGSDGSPGSEKPSVLPVGNEYQPPVATSAVDTNYHPAAVELDHDVTRVPSVDAQPVNVPAASPAVGVPGTYPRGTTPNNI</sequence>
<keyword evidence="4 10" id="KW-0812">Transmembrane</keyword>
<feature type="region of interest" description="Disordered" evidence="9">
    <location>
        <begin position="1"/>
        <end position="52"/>
    </location>
</feature>
<dbReference type="Proteomes" id="UP001565368">
    <property type="component" value="Unassembled WGS sequence"/>
</dbReference>
<dbReference type="PROSITE" id="PS50893">
    <property type="entry name" value="ABC_TRANSPORTER_2"/>
    <property type="match status" value="2"/>
</dbReference>
<feature type="transmembrane region" description="Helical" evidence="10">
    <location>
        <begin position="669"/>
        <end position="691"/>
    </location>
</feature>
<evidence type="ECO:0000259" key="11">
    <source>
        <dbReference type="PROSITE" id="PS50893"/>
    </source>
</evidence>
<feature type="domain" description="ABC transporter" evidence="11">
    <location>
        <begin position="861"/>
        <end position="1103"/>
    </location>
</feature>
<comment type="caution">
    <text evidence="12">The sequence shown here is derived from an EMBL/GenBank/DDBJ whole genome shotgun (WGS) entry which is preliminary data.</text>
</comment>
<keyword evidence="13" id="KW-1185">Reference proteome</keyword>
<evidence type="ECO:0000256" key="10">
    <source>
        <dbReference type="SAM" id="Phobius"/>
    </source>
</evidence>
<keyword evidence="3" id="KW-0813">Transport</keyword>
<feature type="transmembrane region" description="Helical" evidence="10">
    <location>
        <begin position="1474"/>
        <end position="1495"/>
    </location>
</feature>
<feature type="transmembrane region" description="Helical" evidence="10">
    <location>
        <begin position="1234"/>
        <end position="1253"/>
    </location>
</feature>
<feature type="transmembrane region" description="Helical" evidence="10">
    <location>
        <begin position="780"/>
        <end position="797"/>
    </location>
</feature>
<feature type="transmembrane region" description="Helical" evidence="10">
    <location>
        <begin position="532"/>
        <end position="552"/>
    </location>
</feature>
<dbReference type="PANTHER" id="PTHR19241">
    <property type="entry name" value="ATP-BINDING CASSETTE TRANSPORTER"/>
    <property type="match status" value="1"/>
</dbReference>
<dbReference type="InterPro" id="IPR013525">
    <property type="entry name" value="ABC2_TM"/>
</dbReference>
<feature type="transmembrane region" description="Helical" evidence="10">
    <location>
        <begin position="1202"/>
        <end position="1222"/>
    </location>
</feature>
<dbReference type="RefSeq" id="XP_069210725.1">
    <property type="nucleotide sequence ID" value="XM_069350339.1"/>
</dbReference>
<evidence type="ECO:0000256" key="7">
    <source>
        <dbReference type="ARBA" id="ARBA00022989"/>
    </source>
</evidence>
<dbReference type="Pfam" id="PF14510">
    <property type="entry name" value="ABC_trans_N"/>
    <property type="match status" value="1"/>
</dbReference>
<keyword evidence="8 10" id="KW-0472">Membrane</keyword>
<evidence type="ECO:0000256" key="1">
    <source>
        <dbReference type="ARBA" id="ARBA00004141"/>
    </source>
</evidence>
<dbReference type="Pfam" id="PF01061">
    <property type="entry name" value="ABC2_membrane"/>
    <property type="match status" value="2"/>
</dbReference>
<dbReference type="Pfam" id="PF19055">
    <property type="entry name" value="ABC2_membrane_7"/>
    <property type="match status" value="1"/>
</dbReference>
<protein>
    <submittedName>
        <fullName evidence="12">Multidrug resistance protein</fullName>
    </submittedName>
</protein>
<evidence type="ECO:0000256" key="5">
    <source>
        <dbReference type="ARBA" id="ARBA00022741"/>
    </source>
</evidence>
<feature type="compositionally biased region" description="Polar residues" evidence="9">
    <location>
        <begin position="1540"/>
        <end position="1562"/>
    </location>
</feature>
<feature type="transmembrane region" description="Helical" evidence="10">
    <location>
        <begin position="1323"/>
        <end position="1346"/>
    </location>
</feature>
<feature type="transmembrane region" description="Helical" evidence="10">
    <location>
        <begin position="564"/>
        <end position="586"/>
    </location>
</feature>